<dbReference type="EMBL" id="KZ669457">
    <property type="protein sequence ID" value="PPR85314.1"/>
    <property type="molecule type" value="Genomic_DNA"/>
</dbReference>
<feature type="region of interest" description="Disordered" evidence="1">
    <location>
        <begin position="64"/>
        <end position="132"/>
    </location>
</feature>
<organism evidence="2 3">
    <name type="scientific">Gossypium barbadense</name>
    <name type="common">Sea Island cotton</name>
    <name type="synonym">Hibiscus barbadensis</name>
    <dbReference type="NCBI Taxonomy" id="3634"/>
    <lineage>
        <taxon>Eukaryota</taxon>
        <taxon>Viridiplantae</taxon>
        <taxon>Streptophyta</taxon>
        <taxon>Embryophyta</taxon>
        <taxon>Tracheophyta</taxon>
        <taxon>Spermatophyta</taxon>
        <taxon>Magnoliopsida</taxon>
        <taxon>eudicotyledons</taxon>
        <taxon>Gunneridae</taxon>
        <taxon>Pentapetalae</taxon>
        <taxon>rosids</taxon>
        <taxon>malvids</taxon>
        <taxon>Malvales</taxon>
        <taxon>Malvaceae</taxon>
        <taxon>Malvoideae</taxon>
        <taxon>Gossypium</taxon>
    </lineage>
</organism>
<reference evidence="2 3" key="1">
    <citation type="submission" date="2015-01" db="EMBL/GenBank/DDBJ databases">
        <title>Genome of allotetraploid Gossypium barbadense reveals genomic plasticity and fiber elongation in cotton evolution.</title>
        <authorList>
            <person name="Chen X."/>
            <person name="Liu X."/>
            <person name="Zhao B."/>
            <person name="Zheng H."/>
            <person name="Hu Y."/>
            <person name="Lu G."/>
            <person name="Yang C."/>
            <person name="Chen J."/>
            <person name="Shan C."/>
            <person name="Zhang L."/>
            <person name="Zhou Y."/>
            <person name="Wang L."/>
            <person name="Guo W."/>
            <person name="Bai Y."/>
            <person name="Ruan J."/>
            <person name="Shangguan X."/>
            <person name="Mao Y."/>
            <person name="Jiang J."/>
            <person name="Zhu Y."/>
            <person name="Lei J."/>
            <person name="Kang H."/>
            <person name="Chen S."/>
            <person name="He X."/>
            <person name="Wang R."/>
            <person name="Wang Y."/>
            <person name="Chen J."/>
            <person name="Wang L."/>
            <person name="Yu S."/>
            <person name="Wang B."/>
            <person name="Wei J."/>
            <person name="Song S."/>
            <person name="Lu X."/>
            <person name="Gao Z."/>
            <person name="Gu W."/>
            <person name="Deng X."/>
            <person name="Ma D."/>
            <person name="Wang S."/>
            <person name="Liang W."/>
            <person name="Fang L."/>
            <person name="Cai C."/>
            <person name="Zhu X."/>
            <person name="Zhou B."/>
            <person name="Zhang Y."/>
            <person name="Chen Z."/>
            <person name="Xu S."/>
            <person name="Zhu R."/>
            <person name="Wang S."/>
            <person name="Zhang T."/>
            <person name="Zhao G."/>
        </authorList>
    </citation>
    <scope>NUCLEOTIDE SEQUENCE [LARGE SCALE GENOMIC DNA]</scope>
    <source>
        <strain evidence="3">cv. Xinhai21</strain>
        <tissue evidence="2">Leaf</tissue>
    </source>
</reference>
<evidence type="ECO:0000256" key="1">
    <source>
        <dbReference type="SAM" id="MobiDB-lite"/>
    </source>
</evidence>
<accession>A0A2P5W2I5</accession>
<name>A0A2P5W2I5_GOSBA</name>
<gene>
    <name evidence="2" type="ORF">GOBAR_AA35373</name>
</gene>
<protein>
    <submittedName>
        <fullName evidence="2">Uncharacterized protein</fullName>
    </submittedName>
</protein>
<dbReference type="AlphaFoldDB" id="A0A2P5W2I5"/>
<sequence length="314" mass="34005">MVPKAPAHPSTKVPMVSEELVHLSTKVLMVPWLSHEQGPRLPMVPEAPRTSKHKVCRCGALRPSRTSKVQGPRLQDGAARLPHDQGPRFSMVVPRTSRNDQGRLGLPMVGARRRPRNESRRPRLPDGCPRLPAHHQATEVARCGSRGSRTSTSANKCADGVEALARPKVSLGPGCRWWPERLPVATKSGLGLPDGCEDLAYPAPTKVADGCPRLPAHIPSTRVGMVVRRRPLRTTKAPSCGCLMVSEAAPQPALSKHQGADGAPGSRTTKGLVCRWCPRLPHMQGPKVPMLLEALTHLRHQGTDAARGSRTSEH</sequence>
<evidence type="ECO:0000313" key="2">
    <source>
        <dbReference type="EMBL" id="PPR85314.1"/>
    </source>
</evidence>
<proteinExistence type="predicted"/>
<evidence type="ECO:0000313" key="3">
    <source>
        <dbReference type="Proteomes" id="UP000239757"/>
    </source>
</evidence>
<dbReference type="Proteomes" id="UP000239757">
    <property type="component" value="Unassembled WGS sequence"/>
</dbReference>